<dbReference type="SUPFAM" id="SSF53474">
    <property type="entry name" value="alpha/beta-Hydrolases"/>
    <property type="match status" value="1"/>
</dbReference>
<comment type="caution">
    <text evidence="2">The sequence shown here is derived from an EMBL/GenBank/DDBJ whole genome shotgun (WGS) entry which is preliminary data.</text>
</comment>
<dbReference type="InterPro" id="IPR000073">
    <property type="entry name" value="AB_hydrolase_1"/>
</dbReference>
<dbReference type="EMBL" id="BAAATZ010000034">
    <property type="protein sequence ID" value="GAA2737333.1"/>
    <property type="molecule type" value="Genomic_DNA"/>
</dbReference>
<dbReference type="Proteomes" id="UP001501842">
    <property type="component" value="Unassembled WGS sequence"/>
</dbReference>
<dbReference type="GO" id="GO:0016787">
    <property type="term" value="F:hydrolase activity"/>
    <property type="evidence" value="ECO:0007669"/>
    <property type="project" value="UniProtKB-KW"/>
</dbReference>
<protein>
    <submittedName>
        <fullName evidence="2">Alpha/beta hydrolase</fullName>
    </submittedName>
</protein>
<dbReference type="RefSeq" id="WP_344456894.1">
    <property type="nucleotide sequence ID" value="NZ_BAAATZ010000034.1"/>
</dbReference>
<name>A0ABN3URV0_9ACTN</name>
<dbReference type="InterPro" id="IPR029058">
    <property type="entry name" value="AB_hydrolase_fold"/>
</dbReference>
<organism evidence="2 3">
    <name type="scientific">Actinocorallia aurantiaca</name>
    <dbReference type="NCBI Taxonomy" id="46204"/>
    <lineage>
        <taxon>Bacteria</taxon>
        <taxon>Bacillati</taxon>
        <taxon>Actinomycetota</taxon>
        <taxon>Actinomycetes</taxon>
        <taxon>Streptosporangiales</taxon>
        <taxon>Thermomonosporaceae</taxon>
        <taxon>Actinocorallia</taxon>
    </lineage>
</organism>
<sequence length="313" mass="33520">MTPREAGPVADAPEEAFTGGGPSARLLVEVDGVPMSALLREAPDPRAVVLALHGGATTSLYYDAPNRPRLSLLRAGAALGFTVLALDRPGYGASAPYAVELNSAARRVDLAFTAVERMLESRPRGAGVFLMAHSSGCELAVRMAGDERGADLLGLELAGTGRHRHERAMRLWEEWRGREREARDGLRDILWGPSHFYPDDLVGGAAVSASAPSYEGVESEAWPHDLPGFASRIPAPVHYSLGDHEMWWRSGPPALEDIASLFTASPRVAVHEQADGGHNLSLGYSAPAYHLEVLSFVEECVLARENAGAKKAD</sequence>
<accession>A0ABN3URV0</accession>
<feature type="domain" description="AB hydrolase-1" evidence="1">
    <location>
        <begin position="49"/>
        <end position="281"/>
    </location>
</feature>
<dbReference type="Pfam" id="PF12697">
    <property type="entry name" value="Abhydrolase_6"/>
    <property type="match status" value="1"/>
</dbReference>
<gene>
    <name evidence="2" type="ORF">GCM10010439_67020</name>
</gene>
<reference evidence="2 3" key="1">
    <citation type="journal article" date="2019" name="Int. J. Syst. Evol. Microbiol.">
        <title>The Global Catalogue of Microorganisms (GCM) 10K type strain sequencing project: providing services to taxonomists for standard genome sequencing and annotation.</title>
        <authorList>
            <consortium name="The Broad Institute Genomics Platform"/>
            <consortium name="The Broad Institute Genome Sequencing Center for Infectious Disease"/>
            <person name="Wu L."/>
            <person name="Ma J."/>
        </authorList>
    </citation>
    <scope>NUCLEOTIDE SEQUENCE [LARGE SCALE GENOMIC DNA]</scope>
    <source>
        <strain evidence="2 3">JCM 8201</strain>
    </source>
</reference>
<proteinExistence type="predicted"/>
<keyword evidence="2" id="KW-0378">Hydrolase</keyword>
<evidence type="ECO:0000313" key="2">
    <source>
        <dbReference type="EMBL" id="GAA2737333.1"/>
    </source>
</evidence>
<evidence type="ECO:0000313" key="3">
    <source>
        <dbReference type="Proteomes" id="UP001501842"/>
    </source>
</evidence>
<dbReference type="Gene3D" id="3.40.50.1820">
    <property type="entry name" value="alpha/beta hydrolase"/>
    <property type="match status" value="1"/>
</dbReference>
<evidence type="ECO:0000259" key="1">
    <source>
        <dbReference type="Pfam" id="PF12697"/>
    </source>
</evidence>
<keyword evidence="3" id="KW-1185">Reference proteome</keyword>